<gene>
    <name evidence="1" type="ORF">Terrestrivirus4_110</name>
</gene>
<sequence>MNIQDVLNNLELLEQSNLRVFRVYLVYHTNKFHENINFDYYTIRKIGSSYDKVGVCTYPDRIEFSGKRINEVNDVAKYILIYNPHLIFDHCRVECKMRITHCDLLKSSQNLSDVCKKLYHNSAEICIVYNYVIISGEIHDIAGAYNLIINHIVIDESKYIKKIEQKDPSEVTNMIIEI</sequence>
<evidence type="ECO:0000313" key="1">
    <source>
        <dbReference type="EMBL" id="AYV76062.1"/>
    </source>
</evidence>
<dbReference type="EMBL" id="MK071982">
    <property type="protein sequence ID" value="AYV76062.1"/>
    <property type="molecule type" value="Genomic_DNA"/>
</dbReference>
<organism evidence="1">
    <name type="scientific">Terrestrivirus sp</name>
    <dbReference type="NCBI Taxonomy" id="2487775"/>
    <lineage>
        <taxon>Viruses</taxon>
        <taxon>Varidnaviria</taxon>
        <taxon>Bamfordvirae</taxon>
        <taxon>Nucleocytoviricota</taxon>
        <taxon>Megaviricetes</taxon>
        <taxon>Imitervirales</taxon>
        <taxon>Mimiviridae</taxon>
        <taxon>Klosneuvirinae</taxon>
    </lineage>
</organism>
<proteinExistence type="predicted"/>
<accession>A0A3G4ZMH8</accession>
<reference evidence="1" key="1">
    <citation type="submission" date="2018-10" db="EMBL/GenBank/DDBJ databases">
        <title>Hidden diversity of soil giant viruses.</title>
        <authorList>
            <person name="Schulz F."/>
            <person name="Alteio L."/>
            <person name="Goudeau D."/>
            <person name="Ryan E.M."/>
            <person name="Malmstrom R.R."/>
            <person name="Blanchard J."/>
            <person name="Woyke T."/>
        </authorList>
    </citation>
    <scope>NUCLEOTIDE SEQUENCE</scope>
    <source>
        <strain evidence="1">TEV1</strain>
    </source>
</reference>
<protein>
    <submittedName>
        <fullName evidence="1">Uncharacterized protein</fullName>
    </submittedName>
</protein>
<name>A0A3G4ZMH8_9VIRU</name>